<evidence type="ECO:0000259" key="1">
    <source>
        <dbReference type="PROSITE" id="PS50206"/>
    </source>
</evidence>
<gene>
    <name evidence="2" type="ORF">OJ997_06820</name>
</gene>
<organism evidence="2 3">
    <name type="scientific">Solirubrobacter phytolaccae</name>
    <dbReference type="NCBI Taxonomy" id="1404360"/>
    <lineage>
        <taxon>Bacteria</taxon>
        <taxon>Bacillati</taxon>
        <taxon>Actinomycetota</taxon>
        <taxon>Thermoleophilia</taxon>
        <taxon>Solirubrobacterales</taxon>
        <taxon>Solirubrobacteraceae</taxon>
        <taxon>Solirubrobacter</taxon>
    </lineage>
</organism>
<comment type="caution">
    <text evidence="2">The sequence shown here is derived from an EMBL/GenBank/DDBJ whole genome shotgun (WGS) entry which is preliminary data.</text>
</comment>
<dbReference type="PANTHER" id="PTHR43031">
    <property type="entry name" value="FAD-DEPENDENT OXIDOREDUCTASE"/>
    <property type="match status" value="1"/>
</dbReference>
<keyword evidence="3" id="KW-1185">Reference proteome</keyword>
<dbReference type="PANTHER" id="PTHR43031:SF1">
    <property type="entry name" value="PYRIDINE NUCLEOTIDE-DISULPHIDE OXIDOREDUCTASE"/>
    <property type="match status" value="1"/>
</dbReference>
<sequence>MTNYFAERLLHETDAADVAEALNDGTFTVIDSRSERAYDDAHIPGAICLRRTAIADLPAGPLVVYCWGPGCNGAVKACARLVAAGRTEVKEMLGGFEYWVREGFALEGEDAARHEPDLSGLVCDIAVA</sequence>
<dbReference type="InterPro" id="IPR036873">
    <property type="entry name" value="Rhodanese-like_dom_sf"/>
</dbReference>
<feature type="domain" description="Rhodanese" evidence="1">
    <location>
        <begin position="23"/>
        <end position="108"/>
    </location>
</feature>
<protein>
    <submittedName>
        <fullName evidence="2">Rhodanese-like domain-containing protein</fullName>
    </submittedName>
</protein>
<proteinExistence type="predicted"/>
<dbReference type="EMBL" id="JAPDDP010000008">
    <property type="protein sequence ID" value="MDA0180001.1"/>
    <property type="molecule type" value="Genomic_DNA"/>
</dbReference>
<reference evidence="2" key="1">
    <citation type="submission" date="2022-10" db="EMBL/GenBank/DDBJ databases">
        <title>The WGS of Solirubrobacter phytolaccae KCTC 29190.</title>
        <authorList>
            <person name="Jiang Z."/>
        </authorList>
    </citation>
    <scope>NUCLEOTIDE SEQUENCE</scope>
    <source>
        <strain evidence="2">KCTC 29190</strain>
    </source>
</reference>
<dbReference type="SUPFAM" id="SSF52821">
    <property type="entry name" value="Rhodanese/Cell cycle control phosphatase"/>
    <property type="match status" value="1"/>
</dbReference>
<dbReference type="Proteomes" id="UP001147653">
    <property type="component" value="Unassembled WGS sequence"/>
</dbReference>
<dbReference type="InterPro" id="IPR050229">
    <property type="entry name" value="GlpE_sulfurtransferase"/>
</dbReference>
<dbReference type="RefSeq" id="WP_270024311.1">
    <property type="nucleotide sequence ID" value="NZ_JAPDDP010000008.1"/>
</dbReference>
<evidence type="ECO:0000313" key="2">
    <source>
        <dbReference type="EMBL" id="MDA0180001.1"/>
    </source>
</evidence>
<dbReference type="PROSITE" id="PS50206">
    <property type="entry name" value="RHODANESE_3"/>
    <property type="match status" value="1"/>
</dbReference>
<dbReference type="AlphaFoldDB" id="A0A9X3N5T4"/>
<dbReference type="SMART" id="SM00450">
    <property type="entry name" value="RHOD"/>
    <property type="match status" value="1"/>
</dbReference>
<dbReference type="Pfam" id="PF00581">
    <property type="entry name" value="Rhodanese"/>
    <property type="match status" value="1"/>
</dbReference>
<dbReference type="InterPro" id="IPR001763">
    <property type="entry name" value="Rhodanese-like_dom"/>
</dbReference>
<evidence type="ECO:0000313" key="3">
    <source>
        <dbReference type="Proteomes" id="UP001147653"/>
    </source>
</evidence>
<dbReference type="Gene3D" id="3.40.250.10">
    <property type="entry name" value="Rhodanese-like domain"/>
    <property type="match status" value="1"/>
</dbReference>
<name>A0A9X3N5T4_9ACTN</name>
<accession>A0A9X3N5T4</accession>